<dbReference type="GO" id="GO:0005524">
    <property type="term" value="F:ATP binding"/>
    <property type="evidence" value="ECO:0007669"/>
    <property type="project" value="UniProtKB-KW"/>
</dbReference>
<keyword evidence="4" id="KW-0812">Transmembrane</keyword>
<keyword evidence="3" id="KW-0238">DNA-binding</keyword>
<dbReference type="SMART" id="SM00534">
    <property type="entry name" value="MUTSac"/>
    <property type="match status" value="1"/>
</dbReference>
<dbReference type="InterPro" id="IPR045076">
    <property type="entry name" value="MutS"/>
</dbReference>
<evidence type="ECO:0000259" key="5">
    <source>
        <dbReference type="SMART" id="SM00534"/>
    </source>
</evidence>
<dbReference type="EMBL" id="KT820662">
    <property type="protein sequence ID" value="ALH23239.1"/>
    <property type="molecule type" value="Genomic_DNA"/>
</dbReference>
<keyword evidence="1" id="KW-0547">Nucleotide-binding</keyword>
<dbReference type="KEGG" id="vg:26049200"/>
<evidence type="ECO:0000313" key="7">
    <source>
        <dbReference type="Proteomes" id="UP000203826"/>
    </source>
</evidence>
<dbReference type="OrthoDB" id="30332at10239"/>
<evidence type="ECO:0000256" key="2">
    <source>
        <dbReference type="ARBA" id="ARBA00022840"/>
    </source>
</evidence>
<dbReference type="InterPro" id="IPR027417">
    <property type="entry name" value="P-loop_NTPase"/>
</dbReference>
<dbReference type="InterPro" id="IPR000432">
    <property type="entry name" value="DNA_mismatch_repair_MutS_C"/>
</dbReference>
<feature type="transmembrane region" description="Helical" evidence="4">
    <location>
        <begin position="147"/>
        <end position="171"/>
    </location>
</feature>
<proteinExistence type="predicted"/>
<accession>A0A0N9R0S5</accession>
<dbReference type="Proteomes" id="UP000203826">
    <property type="component" value="Segment"/>
</dbReference>
<dbReference type="PANTHER" id="PTHR11361">
    <property type="entry name" value="DNA MISMATCH REPAIR PROTEIN MUTS FAMILY MEMBER"/>
    <property type="match status" value="1"/>
</dbReference>
<keyword evidence="4" id="KW-1133">Transmembrane helix</keyword>
<keyword evidence="2" id="KW-0067">ATP-binding</keyword>
<evidence type="ECO:0000256" key="1">
    <source>
        <dbReference type="ARBA" id="ARBA00022741"/>
    </source>
</evidence>
<evidence type="ECO:0000256" key="3">
    <source>
        <dbReference type="ARBA" id="ARBA00023125"/>
    </source>
</evidence>
<gene>
    <name evidence="6" type="ORF">ceV_333</name>
</gene>
<dbReference type="Gene3D" id="3.40.50.300">
    <property type="entry name" value="P-loop containing nucleotide triphosphate hydrolases"/>
    <property type="match status" value="1"/>
</dbReference>
<dbReference type="GO" id="GO:0006298">
    <property type="term" value="P:mismatch repair"/>
    <property type="evidence" value="ECO:0007669"/>
    <property type="project" value="InterPro"/>
</dbReference>
<evidence type="ECO:0000313" key="6">
    <source>
        <dbReference type="EMBL" id="ALH23239.1"/>
    </source>
</evidence>
<feature type="domain" description="DNA mismatch repair proteins mutS family" evidence="5">
    <location>
        <begin position="386"/>
        <end position="573"/>
    </location>
</feature>
<sequence length="577" mass="67698">MFSNIINNNRNNTDSYDETIEFNLPIYYLKTKYKLNNNIKIDLELQDISNQSLYNNIMSDTSNNSTKLINKWSEYYTTDLEFLKDNQDFLKNYSSITNYDNNNISDIEDILNEIKNETGFYEKYKYIDLQYLRNLNKSSSILQILTIYNLTSPVLSLAIPIIMLIMPFFILKFQGLPIQFTSYIETIIKLFKNHIIGQLFSRFSEVDISQKLFLILSLGFYFFSIYQNINSCYNFYKNTYKIQNTLLNINKFIEFSINNIDNISKYSKKSFTPFLEYNNKVKRELILLKTELEKIDLYKLKITHITKIGNILKCFYELNTNYKYRKSLEYCVDLHYYLVNIKNIQNHISNSKINYCKFSNKMTTFTDAYFASLINNNPIKNTYNLNKQILITGPNAAGKTTLLKTTLFNIIISQQLGIGCYRKATINPYNYIHSYINIPDTSQRDSLFQAEARRCKEILDSLTNNSDKERHFCIFDEIYSGTNPSEAIASAYSFLKYLSNLDNIDYILTTHYVSLCKLLEKNKKITNKHMKVVKDNNTYELDQGISNIKGGIKVLEELNYHKSIINNAKTIIKNIDI</sequence>
<protein>
    <submittedName>
        <fullName evidence="6">MutS8</fullName>
    </submittedName>
</protein>
<dbReference type="GO" id="GO:0030983">
    <property type="term" value="F:mismatched DNA binding"/>
    <property type="evidence" value="ECO:0007669"/>
    <property type="project" value="InterPro"/>
</dbReference>
<keyword evidence="4" id="KW-0472">Membrane</keyword>
<reference evidence="6 7" key="1">
    <citation type="journal article" date="2015" name="Genome Announc.">
        <title>The 474-Kilobase-Pair Complete Genome Sequence of CeV-01B, a Virus Infecting Haptolina (Chrysochromulina) ericina (Prymnesiophyceae).</title>
        <authorList>
            <person name="Gallot-Lavallee L."/>
            <person name="Pagarete A."/>
            <person name="Legendre M."/>
            <person name="Santini S."/>
            <person name="Sandaa R.A."/>
            <person name="Himmelbauer H."/>
            <person name="Ogata H."/>
            <person name="Bratbak G."/>
            <person name="Claverie J.M."/>
        </authorList>
    </citation>
    <scope>NUCLEOTIDE SEQUENCE [LARGE SCALE GENOMIC DNA]</scope>
    <source>
        <strain evidence="6">CeV-01B</strain>
    </source>
</reference>
<name>A0A0N9R0S5_9VIRU</name>
<keyword evidence="7" id="KW-1185">Reference proteome</keyword>
<evidence type="ECO:0000256" key="4">
    <source>
        <dbReference type="SAM" id="Phobius"/>
    </source>
</evidence>
<organism evidence="6 7">
    <name type="scientific">Chrysochromulina ericina virus CeV-01B</name>
    <dbReference type="NCBI Taxonomy" id="3070830"/>
    <lineage>
        <taxon>Viruses</taxon>
        <taxon>Varidnaviria</taxon>
        <taxon>Bamfordvirae</taxon>
        <taxon>Nucleocytoviricota</taxon>
        <taxon>Megaviricetes</taxon>
        <taxon>Imitervirales</taxon>
        <taxon>Mesomimiviridae</taxon>
        <taxon>Tethysvirus</taxon>
        <taxon>Tethysvirus raunefjordenense</taxon>
    </lineage>
</organism>
<dbReference type="Pfam" id="PF00488">
    <property type="entry name" value="MutS_V"/>
    <property type="match status" value="1"/>
</dbReference>
<dbReference type="PANTHER" id="PTHR11361:SF34">
    <property type="entry name" value="DNA MISMATCH REPAIR PROTEIN MSH1, MITOCHONDRIAL"/>
    <property type="match status" value="1"/>
</dbReference>
<dbReference type="SUPFAM" id="SSF52540">
    <property type="entry name" value="P-loop containing nucleoside triphosphate hydrolases"/>
    <property type="match status" value="1"/>
</dbReference>
<dbReference type="GO" id="GO:0140664">
    <property type="term" value="F:ATP-dependent DNA damage sensor activity"/>
    <property type="evidence" value="ECO:0007669"/>
    <property type="project" value="InterPro"/>
</dbReference>